<evidence type="ECO:0000256" key="2">
    <source>
        <dbReference type="ARBA" id="ARBA00023125"/>
    </source>
</evidence>
<dbReference type="InterPro" id="IPR036390">
    <property type="entry name" value="WH_DNA-bd_sf"/>
</dbReference>
<organism evidence="5 6">
    <name type="scientific">Metabacillus arenae</name>
    <dbReference type="NCBI Taxonomy" id="2771434"/>
    <lineage>
        <taxon>Bacteria</taxon>
        <taxon>Bacillati</taxon>
        <taxon>Bacillota</taxon>
        <taxon>Bacilli</taxon>
        <taxon>Bacillales</taxon>
        <taxon>Bacillaceae</taxon>
        <taxon>Metabacillus</taxon>
    </lineage>
</organism>
<evidence type="ECO:0000313" key="6">
    <source>
        <dbReference type="Proteomes" id="UP000626844"/>
    </source>
</evidence>
<name>A0A926NHT0_9BACI</name>
<dbReference type="InterPro" id="IPR051011">
    <property type="entry name" value="Metal_resp_trans_reg"/>
</dbReference>
<keyword evidence="2" id="KW-0238">DNA-binding</keyword>
<dbReference type="EMBL" id="JACXAI010000023">
    <property type="protein sequence ID" value="MBD1381894.1"/>
    <property type="molecule type" value="Genomic_DNA"/>
</dbReference>
<proteinExistence type="predicted"/>
<keyword evidence="6" id="KW-1185">Reference proteome</keyword>
<dbReference type="PANTHER" id="PTHR43132:SF2">
    <property type="entry name" value="ARSENICAL RESISTANCE OPERON REPRESSOR ARSR-RELATED"/>
    <property type="match status" value="1"/>
</dbReference>
<dbReference type="GO" id="GO:0003677">
    <property type="term" value="F:DNA binding"/>
    <property type="evidence" value="ECO:0007669"/>
    <property type="project" value="UniProtKB-KW"/>
</dbReference>
<dbReference type="SMART" id="SM00418">
    <property type="entry name" value="HTH_ARSR"/>
    <property type="match status" value="1"/>
</dbReference>
<dbReference type="PANTHER" id="PTHR43132">
    <property type="entry name" value="ARSENICAL RESISTANCE OPERON REPRESSOR ARSR-RELATED"/>
    <property type="match status" value="1"/>
</dbReference>
<dbReference type="InterPro" id="IPR001845">
    <property type="entry name" value="HTH_ArsR_DNA-bd_dom"/>
</dbReference>
<sequence length="306" mass="35204">MLELSMDEPDKLQKVAHALSSQLRIEILDLLKGRRMSVVDIAEELKLPPSTISLNVRVLEEVGLIITEVKKATRGTMKICLRSFDDVHMSLNKQEDYNNPKEYFELEMPIGQYMNCEVYPTCGIINSNGILDVEDKPYVFYHPDRMTAQLIWFRKGFVEYKFPLPQKNFKEIASIDFSVELCSETPNYNHEWPSDITVWINNIEIGTWTSPGDFGDRRGRLNPMWLPDNNTQYGLLKKWKVTNKGSFIDDEKVSTIQLSQLNMKGSDFVTIKIGVKESAKHCGGINLFGKGMGDYEQDILMRVIYE</sequence>
<keyword evidence="3" id="KW-0804">Transcription</keyword>
<dbReference type="SUPFAM" id="SSF46785">
    <property type="entry name" value="Winged helix' DNA-binding domain"/>
    <property type="match status" value="1"/>
</dbReference>
<evidence type="ECO:0000256" key="3">
    <source>
        <dbReference type="ARBA" id="ARBA00023163"/>
    </source>
</evidence>
<dbReference type="CDD" id="cd00090">
    <property type="entry name" value="HTH_ARSR"/>
    <property type="match status" value="1"/>
</dbReference>
<dbReference type="InterPro" id="IPR011991">
    <property type="entry name" value="ArsR-like_HTH"/>
</dbReference>
<dbReference type="Proteomes" id="UP000626844">
    <property type="component" value="Unassembled WGS sequence"/>
</dbReference>
<accession>A0A926NHT0</accession>
<gene>
    <name evidence="5" type="ORF">IC621_16820</name>
</gene>
<protein>
    <submittedName>
        <fullName evidence="5">Helix-turn-helix domain-containing protein</fullName>
    </submittedName>
</protein>
<evidence type="ECO:0000256" key="1">
    <source>
        <dbReference type="ARBA" id="ARBA00023015"/>
    </source>
</evidence>
<dbReference type="AlphaFoldDB" id="A0A926NHT0"/>
<dbReference type="InterPro" id="IPR036388">
    <property type="entry name" value="WH-like_DNA-bd_sf"/>
</dbReference>
<dbReference type="GO" id="GO:0003700">
    <property type="term" value="F:DNA-binding transcription factor activity"/>
    <property type="evidence" value="ECO:0007669"/>
    <property type="project" value="InterPro"/>
</dbReference>
<feature type="domain" description="HTH arsR-type" evidence="4">
    <location>
        <begin position="14"/>
        <end position="82"/>
    </location>
</feature>
<evidence type="ECO:0000313" key="5">
    <source>
        <dbReference type="EMBL" id="MBD1381894.1"/>
    </source>
</evidence>
<comment type="caution">
    <text evidence="5">The sequence shown here is derived from an EMBL/GenBank/DDBJ whole genome shotgun (WGS) entry which is preliminary data.</text>
</comment>
<dbReference type="RefSeq" id="WP_191159556.1">
    <property type="nucleotide sequence ID" value="NZ_JACXAI010000023.1"/>
</dbReference>
<dbReference type="Gene3D" id="1.10.10.10">
    <property type="entry name" value="Winged helix-like DNA-binding domain superfamily/Winged helix DNA-binding domain"/>
    <property type="match status" value="1"/>
</dbReference>
<evidence type="ECO:0000259" key="4">
    <source>
        <dbReference type="SMART" id="SM00418"/>
    </source>
</evidence>
<reference evidence="5" key="1">
    <citation type="submission" date="2020-09" db="EMBL/GenBank/DDBJ databases">
        <title>A novel bacterium of genus Bacillus, isolated from South China Sea.</title>
        <authorList>
            <person name="Huang H."/>
            <person name="Mo K."/>
            <person name="Hu Y."/>
        </authorList>
    </citation>
    <scope>NUCLEOTIDE SEQUENCE</scope>
    <source>
        <strain evidence="5">IB182487</strain>
    </source>
</reference>
<dbReference type="Pfam" id="PF12840">
    <property type="entry name" value="HTH_20"/>
    <property type="match status" value="1"/>
</dbReference>
<keyword evidence="1" id="KW-0805">Transcription regulation</keyword>